<keyword evidence="12" id="KW-1185">Reference proteome</keyword>
<dbReference type="PROSITE" id="PS50157">
    <property type="entry name" value="ZINC_FINGER_C2H2_2"/>
    <property type="match status" value="2"/>
</dbReference>
<reference evidence="11" key="1">
    <citation type="journal article" date="2020" name="Stud. Mycol.">
        <title>101 Dothideomycetes genomes: a test case for predicting lifestyles and emergence of pathogens.</title>
        <authorList>
            <person name="Haridas S."/>
            <person name="Albert R."/>
            <person name="Binder M."/>
            <person name="Bloem J."/>
            <person name="Labutti K."/>
            <person name="Salamov A."/>
            <person name="Andreopoulos B."/>
            <person name="Baker S."/>
            <person name="Barry K."/>
            <person name="Bills G."/>
            <person name="Bluhm B."/>
            <person name="Cannon C."/>
            <person name="Castanera R."/>
            <person name="Culley D."/>
            <person name="Daum C."/>
            <person name="Ezra D."/>
            <person name="Gonzalez J."/>
            <person name="Henrissat B."/>
            <person name="Kuo A."/>
            <person name="Liang C."/>
            <person name="Lipzen A."/>
            <person name="Lutzoni F."/>
            <person name="Magnuson J."/>
            <person name="Mondo S."/>
            <person name="Nolan M."/>
            <person name="Ohm R."/>
            <person name="Pangilinan J."/>
            <person name="Park H.-J."/>
            <person name="Ramirez L."/>
            <person name="Alfaro M."/>
            <person name="Sun H."/>
            <person name="Tritt A."/>
            <person name="Yoshinaga Y."/>
            <person name="Zwiers L.-H."/>
            <person name="Turgeon B."/>
            <person name="Goodwin S."/>
            <person name="Spatafora J."/>
            <person name="Crous P."/>
            <person name="Grigoriev I."/>
        </authorList>
    </citation>
    <scope>NUCLEOTIDE SEQUENCE</scope>
    <source>
        <strain evidence="11">CBS 101060</strain>
    </source>
</reference>
<dbReference type="PROSITE" id="PS00028">
    <property type="entry name" value="ZINC_FINGER_C2H2_1"/>
    <property type="match status" value="2"/>
</dbReference>
<evidence type="ECO:0000256" key="2">
    <source>
        <dbReference type="ARBA" id="ARBA00022723"/>
    </source>
</evidence>
<dbReference type="Gene3D" id="3.30.160.60">
    <property type="entry name" value="Classic Zinc Finger"/>
    <property type="match status" value="2"/>
</dbReference>
<proteinExistence type="predicted"/>
<evidence type="ECO:0000313" key="11">
    <source>
        <dbReference type="EMBL" id="KAF2842041.1"/>
    </source>
</evidence>
<comment type="caution">
    <text evidence="11">The sequence shown here is derived from an EMBL/GenBank/DDBJ whole genome shotgun (WGS) entry which is preliminary data.</text>
</comment>
<feature type="domain" description="C2H2-type" evidence="10">
    <location>
        <begin position="141"/>
        <end position="170"/>
    </location>
</feature>
<keyword evidence="5" id="KW-0862">Zinc</keyword>
<dbReference type="Pfam" id="PF00096">
    <property type="entry name" value="zf-C2H2"/>
    <property type="match status" value="1"/>
</dbReference>
<evidence type="ECO:0000256" key="8">
    <source>
        <dbReference type="SAM" id="MobiDB-lite"/>
    </source>
</evidence>
<evidence type="ECO:0000256" key="9">
    <source>
        <dbReference type="SAM" id="Phobius"/>
    </source>
</evidence>
<evidence type="ECO:0000256" key="3">
    <source>
        <dbReference type="ARBA" id="ARBA00022737"/>
    </source>
</evidence>
<keyword evidence="9" id="KW-1133">Transmembrane helix</keyword>
<feature type="region of interest" description="Disordered" evidence="8">
    <location>
        <begin position="166"/>
        <end position="191"/>
    </location>
</feature>
<dbReference type="InterPro" id="IPR051059">
    <property type="entry name" value="VerF-like"/>
</dbReference>
<comment type="subcellular location">
    <subcellularLocation>
        <location evidence="1">Nucleus</location>
    </subcellularLocation>
</comment>
<dbReference type="SMART" id="SM00355">
    <property type="entry name" value="ZnF_C2H2"/>
    <property type="match status" value="2"/>
</dbReference>
<evidence type="ECO:0000256" key="4">
    <source>
        <dbReference type="ARBA" id="ARBA00022771"/>
    </source>
</evidence>
<keyword evidence="4 7" id="KW-0863">Zinc-finger</keyword>
<keyword evidence="9" id="KW-0472">Membrane</keyword>
<dbReference type="InterPro" id="IPR036236">
    <property type="entry name" value="Znf_C2H2_sf"/>
</dbReference>
<dbReference type="Pfam" id="PF04082">
    <property type="entry name" value="Fungal_trans"/>
    <property type="match status" value="1"/>
</dbReference>
<dbReference type="InterPro" id="IPR007219">
    <property type="entry name" value="XnlR_reg_dom"/>
</dbReference>
<dbReference type="CDD" id="cd12148">
    <property type="entry name" value="fungal_TF_MHR"/>
    <property type="match status" value="1"/>
</dbReference>
<dbReference type="Proteomes" id="UP000799429">
    <property type="component" value="Unassembled WGS sequence"/>
</dbReference>
<name>A0A9P4SFP1_9PEZI</name>
<keyword evidence="2" id="KW-0479">Metal-binding</keyword>
<evidence type="ECO:0000256" key="7">
    <source>
        <dbReference type="PROSITE-ProRule" id="PRU00042"/>
    </source>
</evidence>
<accession>A0A9P4SFP1</accession>
<feature type="transmembrane region" description="Helical" evidence="9">
    <location>
        <begin position="767"/>
        <end position="788"/>
    </location>
</feature>
<feature type="region of interest" description="Disordered" evidence="8">
    <location>
        <begin position="1"/>
        <end position="94"/>
    </location>
</feature>
<evidence type="ECO:0000256" key="5">
    <source>
        <dbReference type="ARBA" id="ARBA00022833"/>
    </source>
</evidence>
<dbReference type="GO" id="GO:0006351">
    <property type="term" value="P:DNA-templated transcription"/>
    <property type="evidence" value="ECO:0007669"/>
    <property type="project" value="InterPro"/>
</dbReference>
<gene>
    <name evidence="11" type="ORF">M501DRAFT_988309</name>
</gene>
<dbReference type="InterPro" id="IPR013087">
    <property type="entry name" value="Znf_C2H2_type"/>
</dbReference>
<keyword evidence="9" id="KW-0812">Transmembrane</keyword>
<dbReference type="GO" id="GO:0000978">
    <property type="term" value="F:RNA polymerase II cis-regulatory region sequence-specific DNA binding"/>
    <property type="evidence" value="ECO:0007669"/>
    <property type="project" value="InterPro"/>
</dbReference>
<evidence type="ECO:0000259" key="10">
    <source>
        <dbReference type="PROSITE" id="PS50157"/>
    </source>
</evidence>
<keyword evidence="6" id="KW-0539">Nucleus</keyword>
<dbReference type="PANTHER" id="PTHR40626">
    <property type="entry name" value="MIP31509P"/>
    <property type="match status" value="1"/>
</dbReference>
<dbReference type="GO" id="GO:0005634">
    <property type="term" value="C:nucleus"/>
    <property type="evidence" value="ECO:0007669"/>
    <property type="project" value="UniProtKB-SubCell"/>
</dbReference>
<feature type="compositionally biased region" description="Low complexity" evidence="8">
    <location>
        <begin position="177"/>
        <end position="191"/>
    </location>
</feature>
<organism evidence="11 12">
    <name type="scientific">Patellaria atrata CBS 101060</name>
    <dbReference type="NCBI Taxonomy" id="1346257"/>
    <lineage>
        <taxon>Eukaryota</taxon>
        <taxon>Fungi</taxon>
        <taxon>Dikarya</taxon>
        <taxon>Ascomycota</taxon>
        <taxon>Pezizomycotina</taxon>
        <taxon>Dothideomycetes</taxon>
        <taxon>Dothideomycetes incertae sedis</taxon>
        <taxon>Patellariales</taxon>
        <taxon>Patellariaceae</taxon>
        <taxon>Patellaria</taxon>
    </lineage>
</organism>
<dbReference type="AlphaFoldDB" id="A0A9P4SFP1"/>
<evidence type="ECO:0000313" key="12">
    <source>
        <dbReference type="Proteomes" id="UP000799429"/>
    </source>
</evidence>
<dbReference type="GO" id="GO:0000981">
    <property type="term" value="F:DNA-binding transcription factor activity, RNA polymerase II-specific"/>
    <property type="evidence" value="ECO:0007669"/>
    <property type="project" value="InterPro"/>
</dbReference>
<feature type="domain" description="C2H2-type" evidence="10">
    <location>
        <begin position="114"/>
        <end position="141"/>
    </location>
</feature>
<dbReference type="PANTHER" id="PTHR40626:SF30">
    <property type="entry name" value="FINGER DOMAIN PROTEIN, PUTATIVE (AFU_ORTHOLOGUE AFUA_4G13600)-RELATED"/>
    <property type="match status" value="1"/>
</dbReference>
<dbReference type="OrthoDB" id="6077919at2759"/>
<dbReference type="GO" id="GO:0008270">
    <property type="term" value="F:zinc ion binding"/>
    <property type="evidence" value="ECO:0007669"/>
    <property type="project" value="UniProtKB-KW"/>
</dbReference>
<protein>
    <recommendedName>
        <fullName evidence="10">C2H2-type domain-containing protein</fullName>
    </recommendedName>
</protein>
<keyword evidence="3" id="KW-0677">Repeat</keyword>
<dbReference type="SUPFAM" id="SSF57667">
    <property type="entry name" value="beta-beta-alpha zinc fingers"/>
    <property type="match status" value="1"/>
</dbReference>
<sequence>MSEPQHLSGRPSAPTAQQQQQQQDTDSPQREKDSRRRPQPKLSKSQGASSKSLKTNSRSRQTQSRDSFGPHNGSSRKDVSTMQRSASSSDLPTEHITYTKTGRISKAKKGLKVHYCTECGKAYTRAEHLRRHQQNHNANPLRCEWPGCRRTFHREDLLVRHMEKHNNDGGINTARGSSVGSQSSVAPSPVSLPSHIPTMTTMDMPVTMAVSASPSALRYTPARFVTPQPIGSFLGPSNNAANKTHCAASANNSYRGPQVSIPSDGSPSFTHVPLSEPWGMSPQYSSSSGYASPHECLPLLGPGVPSYRPRSVSNASMDGPWQLPYTNASRSPQSATSTLPLYWADVDKSTYPSTVNGFSDPGTPPFSSAGYYGIPGPTSGYMPYQQLISKSHEDIDRDEQISLFSDNSLGVSVAFYNVQQFYQNYWTHFHALFPILHQPSFNADEKPPILKAAMMAIGAQYSDDSSERGQARALHDRCMKVLIKRDNEVCPRPRLEDRQAMFLVEAFSHFKGRRATRHLSKRFIDLYGDLAQDREVFNPALLDATASAVSATPENFYALWGTWVEMASKQRLFLACFILESQLTTFLARSKSQTITPGYRFPFPINNSLWDAPPSDWTDQLNLDSSRPRMLSDALDISYGLYDAFQSSLLISHHCVASPQNTGYSDRYTLLSQVIEPQTQLYYHVALLSQATPLRSLLAVCHQSWFPGGKLSQRDFLQARLEVKRWASACYQKGSTSEISKLKQAIFHALQIVRLDISPTDFKARGLGGELCIYIAMLVLWAVTLAGLTNIRASTVNATATSQDPITEFLSVVADSQTSWPTDAASLGQWQRGINAVMAWAKMRVEASWSPDLGGLNSSILRALEDLSRRGWAVEWF</sequence>
<dbReference type="GO" id="GO:0000785">
    <property type="term" value="C:chromatin"/>
    <property type="evidence" value="ECO:0007669"/>
    <property type="project" value="TreeGrafter"/>
</dbReference>
<feature type="compositionally biased region" description="Polar residues" evidence="8">
    <location>
        <begin position="80"/>
        <end position="94"/>
    </location>
</feature>
<evidence type="ECO:0000256" key="6">
    <source>
        <dbReference type="ARBA" id="ARBA00023242"/>
    </source>
</evidence>
<feature type="compositionally biased region" description="Polar residues" evidence="8">
    <location>
        <begin position="42"/>
        <end position="66"/>
    </location>
</feature>
<feature type="compositionally biased region" description="Low complexity" evidence="8">
    <location>
        <begin position="12"/>
        <end position="26"/>
    </location>
</feature>
<feature type="compositionally biased region" description="Basic and acidic residues" evidence="8">
    <location>
        <begin position="27"/>
        <end position="36"/>
    </location>
</feature>
<dbReference type="EMBL" id="MU006090">
    <property type="protein sequence ID" value="KAF2842041.1"/>
    <property type="molecule type" value="Genomic_DNA"/>
</dbReference>
<evidence type="ECO:0000256" key="1">
    <source>
        <dbReference type="ARBA" id="ARBA00004123"/>
    </source>
</evidence>